<proteinExistence type="predicted"/>
<accession>A0ABN3CK50</accession>
<dbReference type="EMBL" id="BAAAQX010000012">
    <property type="protein sequence ID" value="GAA2209343.1"/>
    <property type="molecule type" value="Genomic_DNA"/>
</dbReference>
<reference evidence="1 2" key="1">
    <citation type="journal article" date="2019" name="Int. J. Syst. Evol. Microbiol.">
        <title>The Global Catalogue of Microorganisms (GCM) 10K type strain sequencing project: providing services to taxonomists for standard genome sequencing and annotation.</title>
        <authorList>
            <consortium name="The Broad Institute Genomics Platform"/>
            <consortium name="The Broad Institute Genome Sequencing Center for Infectious Disease"/>
            <person name="Wu L."/>
            <person name="Ma J."/>
        </authorList>
    </citation>
    <scope>NUCLEOTIDE SEQUENCE [LARGE SCALE GENOMIC DNA]</scope>
    <source>
        <strain evidence="1 2">JCM 16114</strain>
    </source>
</reference>
<dbReference type="Proteomes" id="UP001499843">
    <property type="component" value="Unassembled WGS sequence"/>
</dbReference>
<organism evidence="1 2">
    <name type="scientific">Nonomuraea monospora</name>
    <dbReference type="NCBI Taxonomy" id="568818"/>
    <lineage>
        <taxon>Bacteria</taxon>
        <taxon>Bacillati</taxon>
        <taxon>Actinomycetota</taxon>
        <taxon>Actinomycetes</taxon>
        <taxon>Streptosporangiales</taxon>
        <taxon>Streptosporangiaceae</taxon>
        <taxon>Nonomuraea</taxon>
    </lineage>
</organism>
<name>A0ABN3CK50_9ACTN</name>
<keyword evidence="2" id="KW-1185">Reference proteome</keyword>
<protein>
    <submittedName>
        <fullName evidence="1">Uncharacterized protein</fullName>
    </submittedName>
</protein>
<sequence length="58" mass="6603">MGEADEMARFDGGKLDGGCRKCDAYTILDANHYGKGVHRWRVYHDPDCPVWLKHLGQL</sequence>
<gene>
    <name evidence="1" type="ORF">GCM10009850_048010</name>
</gene>
<evidence type="ECO:0000313" key="2">
    <source>
        <dbReference type="Proteomes" id="UP001499843"/>
    </source>
</evidence>
<evidence type="ECO:0000313" key="1">
    <source>
        <dbReference type="EMBL" id="GAA2209343.1"/>
    </source>
</evidence>
<dbReference type="RefSeq" id="WP_344478428.1">
    <property type="nucleotide sequence ID" value="NZ_BAAAQX010000012.1"/>
</dbReference>
<comment type="caution">
    <text evidence="1">The sequence shown here is derived from an EMBL/GenBank/DDBJ whole genome shotgun (WGS) entry which is preliminary data.</text>
</comment>